<dbReference type="InterPro" id="IPR001567">
    <property type="entry name" value="Pept_M3A_M3B_dom"/>
</dbReference>
<sequence>MFKPVISRPWTCSRCVQRQIQARRLLFTTAFHFSVSQPALVDKADPGTLHDDRTLRQIFDSQNVWKDFSQSSRHWDNGRNKGLFQNRYLSEPAGFEEFANRTLTKARSIVEQVLRSSSVDDYRQIARRLDRLSDLLCRVIDVSDFVRATHPDPMMQAAATRAYATMFEYMNILNTTKGLDTQLNLAIGNADIVAGWSEEELAVAQILKRDFSKSAIDLPQSQRERFVLLSQEISEVGQAFVDYMAPEIPQLTFQSSRLHGMDPILAQQSAQWDRIILPTLSTAAVNALRSVHDESVRREIFMAARTASNASVQRLEILLGKRAELARLSNFESFAHLSLGDKMAKTPEAVNKFLLALSKDNRGVAETEMAELLKFKASKYKTSTPVLYPWDKDYFMARLLSTVPSNGRHADFLSSYFSVGTVMQGLSRLFTRLYGVRFVPRETLPGETWNSDVRRLDVVSETDGHVAVLYCDLFSRPGKSPNPAHFTLRCSREITKQELDEATASVHSLFVSPDEAANDGMATSRSSGILKQLPTIALICDFATTSNPNLPSLLSFGEVRTLFHEMGHAIHSILGRTSLQNVSGTRCATDFSELPSILMEHFAADPTVLALFARHYETDQPLPYELVAQTLALEKMFEGCDTENQILLSMTDQIYHSPVPLSPAFDSTKIYHTLQGEHGVFPPDPQGTRWQGFFGHLYGYGSSYYSYLFDRVLAKRVWEVVFDNGHGGKGIDPESGERMKEQVLKWGGGRDPWKCLAEVLRDGRVEHGGETAMEIVGSWGVKGQGEGSS</sequence>
<comment type="similarity">
    <text evidence="3 15">Belongs to the peptidase M3 family.</text>
</comment>
<evidence type="ECO:0000256" key="8">
    <source>
        <dbReference type="ARBA" id="ARBA00022801"/>
    </source>
</evidence>
<dbReference type="GO" id="GO:0005759">
    <property type="term" value="C:mitochondrial matrix"/>
    <property type="evidence" value="ECO:0007669"/>
    <property type="project" value="UniProtKB-SubCell"/>
</dbReference>
<accession>A0A0C3HQZ5</accession>
<keyword evidence="8 15" id="KW-0378">Hydrolase</keyword>
<dbReference type="InterPro" id="IPR024079">
    <property type="entry name" value="MetalloPept_cat_dom_sf"/>
</dbReference>
<evidence type="ECO:0000256" key="5">
    <source>
        <dbReference type="ARBA" id="ARBA00018046"/>
    </source>
</evidence>
<dbReference type="CDD" id="cd06457">
    <property type="entry name" value="M3A_MIP"/>
    <property type="match status" value="1"/>
</dbReference>
<evidence type="ECO:0000256" key="1">
    <source>
        <dbReference type="ARBA" id="ARBA00000436"/>
    </source>
</evidence>
<dbReference type="HOGENOM" id="CLU_001805_0_0_1"/>
<dbReference type="FunCoup" id="A0A0C3HQZ5">
    <property type="interactions" value="669"/>
</dbReference>
<dbReference type="Gene3D" id="3.40.390.10">
    <property type="entry name" value="Collagenase (Catalytic Domain)"/>
    <property type="match status" value="1"/>
</dbReference>
<evidence type="ECO:0000256" key="7">
    <source>
        <dbReference type="ARBA" id="ARBA00022723"/>
    </source>
</evidence>
<dbReference type="GO" id="GO:0046872">
    <property type="term" value="F:metal ion binding"/>
    <property type="evidence" value="ECO:0007669"/>
    <property type="project" value="UniProtKB-UniRule"/>
</dbReference>
<dbReference type="InParanoid" id="A0A0C3HQZ5"/>
<dbReference type="OrthoDB" id="17530at2759"/>
<keyword evidence="11 15" id="KW-0482">Metalloprotease</keyword>
<comment type="subcellular location">
    <subcellularLocation>
        <location evidence="2">Mitochondrion matrix</location>
    </subcellularLocation>
</comment>
<evidence type="ECO:0000256" key="3">
    <source>
        <dbReference type="ARBA" id="ARBA00006040"/>
    </source>
</evidence>
<dbReference type="InterPro" id="IPR033851">
    <property type="entry name" value="M3A_MIP"/>
</dbReference>
<keyword evidence="9 15" id="KW-0862">Zinc</keyword>
<evidence type="ECO:0000256" key="2">
    <source>
        <dbReference type="ARBA" id="ARBA00004305"/>
    </source>
</evidence>
<dbReference type="EC" id="3.4.24.59" evidence="4"/>
<evidence type="ECO:0000259" key="16">
    <source>
        <dbReference type="Pfam" id="PF01432"/>
    </source>
</evidence>
<keyword evidence="18" id="KW-1185">Reference proteome</keyword>
<reference evidence="17 18" key="1">
    <citation type="submission" date="2014-04" db="EMBL/GenBank/DDBJ databases">
        <authorList>
            <consortium name="DOE Joint Genome Institute"/>
            <person name="Kuo A."/>
            <person name="Martino E."/>
            <person name="Perotto S."/>
            <person name="Kohler A."/>
            <person name="Nagy L.G."/>
            <person name="Floudas D."/>
            <person name="Copeland A."/>
            <person name="Barry K.W."/>
            <person name="Cichocki N."/>
            <person name="Veneault-Fourrey C."/>
            <person name="LaButti K."/>
            <person name="Lindquist E.A."/>
            <person name="Lipzen A."/>
            <person name="Lundell T."/>
            <person name="Morin E."/>
            <person name="Murat C."/>
            <person name="Sun H."/>
            <person name="Tunlid A."/>
            <person name="Henrissat B."/>
            <person name="Grigoriev I.V."/>
            <person name="Hibbett D.S."/>
            <person name="Martin F."/>
            <person name="Nordberg H.P."/>
            <person name="Cantor M.N."/>
            <person name="Hua S.X."/>
        </authorList>
    </citation>
    <scope>NUCLEOTIDE SEQUENCE [LARGE SCALE GENOMIC DNA]</scope>
    <source>
        <strain evidence="17 18">Zn</strain>
    </source>
</reference>
<comment type="catalytic activity">
    <reaction evidence="1">
        <text>Release of an N-terminal octapeptide as second stage of processing of some proteins imported into the mitochondrion.</text>
        <dbReference type="EC" id="3.4.24.59"/>
    </reaction>
</comment>
<dbReference type="GO" id="GO:0006518">
    <property type="term" value="P:peptide metabolic process"/>
    <property type="evidence" value="ECO:0007669"/>
    <property type="project" value="TreeGrafter"/>
</dbReference>
<dbReference type="PANTHER" id="PTHR11804">
    <property type="entry name" value="PROTEASE M3 THIMET OLIGOPEPTIDASE-RELATED"/>
    <property type="match status" value="1"/>
</dbReference>
<gene>
    <name evidence="17" type="ORF">OIDMADRAFT_116676</name>
</gene>
<evidence type="ECO:0000313" key="18">
    <source>
        <dbReference type="Proteomes" id="UP000054321"/>
    </source>
</evidence>
<evidence type="ECO:0000256" key="4">
    <source>
        <dbReference type="ARBA" id="ARBA00012441"/>
    </source>
</evidence>
<evidence type="ECO:0000256" key="13">
    <source>
        <dbReference type="ARBA" id="ARBA00025208"/>
    </source>
</evidence>
<organism evidence="17 18">
    <name type="scientific">Oidiodendron maius (strain Zn)</name>
    <dbReference type="NCBI Taxonomy" id="913774"/>
    <lineage>
        <taxon>Eukaryota</taxon>
        <taxon>Fungi</taxon>
        <taxon>Dikarya</taxon>
        <taxon>Ascomycota</taxon>
        <taxon>Pezizomycotina</taxon>
        <taxon>Leotiomycetes</taxon>
        <taxon>Leotiomycetes incertae sedis</taxon>
        <taxon>Myxotrichaceae</taxon>
        <taxon>Oidiodendron</taxon>
    </lineage>
</organism>
<evidence type="ECO:0000256" key="9">
    <source>
        <dbReference type="ARBA" id="ARBA00022833"/>
    </source>
</evidence>
<keyword evidence="12" id="KW-0496">Mitochondrion</keyword>
<evidence type="ECO:0000256" key="14">
    <source>
        <dbReference type="ARBA" id="ARBA00032470"/>
    </source>
</evidence>
<feature type="domain" description="Peptidase M3A/M3B catalytic" evidence="16">
    <location>
        <begin position="288"/>
        <end position="773"/>
    </location>
</feature>
<comment type="cofactor">
    <cofactor evidence="15">
        <name>Zn(2+)</name>
        <dbReference type="ChEBI" id="CHEBI:29105"/>
    </cofactor>
    <text evidence="15">Binds 1 zinc ion.</text>
</comment>
<dbReference type="STRING" id="913774.A0A0C3HQZ5"/>
<protein>
    <recommendedName>
        <fullName evidence="5">Mitochondrial intermediate peptidase</fullName>
        <ecNumber evidence="4">3.4.24.59</ecNumber>
    </recommendedName>
    <alternativeName>
        <fullName evidence="14">Octapeptidyl aminopeptidase</fullName>
    </alternativeName>
</protein>
<dbReference type="EMBL" id="KN832872">
    <property type="protein sequence ID" value="KIN04662.1"/>
    <property type="molecule type" value="Genomic_DNA"/>
</dbReference>
<keyword evidence="7 15" id="KW-0479">Metal-binding</keyword>
<dbReference type="InterPro" id="IPR045090">
    <property type="entry name" value="Pept_M3A_M3B"/>
</dbReference>
<proteinExistence type="inferred from homology"/>
<name>A0A0C3HQZ5_OIDMZ</name>
<dbReference type="Proteomes" id="UP000054321">
    <property type="component" value="Unassembled WGS sequence"/>
</dbReference>
<evidence type="ECO:0000256" key="12">
    <source>
        <dbReference type="ARBA" id="ARBA00023128"/>
    </source>
</evidence>
<dbReference type="Pfam" id="PF01432">
    <property type="entry name" value="Peptidase_M3"/>
    <property type="match status" value="1"/>
</dbReference>
<comment type="function">
    <text evidence="13">Cleaves proteins, imported into the mitochondrion, to their mature size. While most mitochondrial precursor proteins are processed to the mature form in one step by mitochondrial processing peptidase (MPP), the sequential cleavage by MIP of an octapeptide after initial processing by MPP is a required step for a subgroup of nuclear-encoded precursor proteins destined for the matrix or the inner membrane.</text>
</comment>
<evidence type="ECO:0000256" key="6">
    <source>
        <dbReference type="ARBA" id="ARBA00022670"/>
    </source>
</evidence>
<evidence type="ECO:0000313" key="17">
    <source>
        <dbReference type="EMBL" id="KIN04662.1"/>
    </source>
</evidence>
<dbReference type="GO" id="GO:0006627">
    <property type="term" value="P:protein processing involved in protein targeting to mitochondrion"/>
    <property type="evidence" value="ECO:0007669"/>
    <property type="project" value="TreeGrafter"/>
</dbReference>
<keyword evidence="10" id="KW-0809">Transit peptide</keyword>
<evidence type="ECO:0000256" key="11">
    <source>
        <dbReference type="ARBA" id="ARBA00023049"/>
    </source>
</evidence>
<evidence type="ECO:0000256" key="10">
    <source>
        <dbReference type="ARBA" id="ARBA00022946"/>
    </source>
</evidence>
<dbReference type="PANTHER" id="PTHR11804:SF79">
    <property type="entry name" value="MITOCHONDRIAL INTERMEDIATE PEPTIDASE"/>
    <property type="match status" value="1"/>
</dbReference>
<evidence type="ECO:0000256" key="15">
    <source>
        <dbReference type="RuleBase" id="RU003435"/>
    </source>
</evidence>
<keyword evidence="6 15" id="KW-0645">Protease</keyword>
<dbReference type="AlphaFoldDB" id="A0A0C3HQZ5"/>
<dbReference type="GO" id="GO:0004222">
    <property type="term" value="F:metalloendopeptidase activity"/>
    <property type="evidence" value="ECO:0007669"/>
    <property type="project" value="UniProtKB-EC"/>
</dbReference>
<dbReference type="Gene3D" id="1.10.1370.10">
    <property type="entry name" value="Neurolysin, domain 3"/>
    <property type="match status" value="1"/>
</dbReference>
<reference evidence="18" key="2">
    <citation type="submission" date="2015-01" db="EMBL/GenBank/DDBJ databases">
        <title>Evolutionary Origins and Diversification of the Mycorrhizal Mutualists.</title>
        <authorList>
            <consortium name="DOE Joint Genome Institute"/>
            <consortium name="Mycorrhizal Genomics Consortium"/>
            <person name="Kohler A."/>
            <person name="Kuo A."/>
            <person name="Nagy L.G."/>
            <person name="Floudas D."/>
            <person name="Copeland A."/>
            <person name="Barry K.W."/>
            <person name="Cichocki N."/>
            <person name="Veneault-Fourrey C."/>
            <person name="LaButti K."/>
            <person name="Lindquist E.A."/>
            <person name="Lipzen A."/>
            <person name="Lundell T."/>
            <person name="Morin E."/>
            <person name="Murat C."/>
            <person name="Riley R."/>
            <person name="Ohm R."/>
            <person name="Sun H."/>
            <person name="Tunlid A."/>
            <person name="Henrissat B."/>
            <person name="Grigoriev I.V."/>
            <person name="Hibbett D.S."/>
            <person name="Martin F."/>
        </authorList>
    </citation>
    <scope>NUCLEOTIDE SEQUENCE [LARGE SCALE GENOMIC DNA]</scope>
    <source>
        <strain evidence="18">Zn</strain>
    </source>
</reference>
<dbReference type="SUPFAM" id="SSF55486">
    <property type="entry name" value="Metalloproteases ('zincins'), catalytic domain"/>
    <property type="match status" value="1"/>
</dbReference>
<dbReference type="InterPro" id="IPR024077">
    <property type="entry name" value="Neurolysin/TOP_dom2"/>
</dbReference>